<evidence type="ECO:0000313" key="2">
    <source>
        <dbReference type="EMBL" id="CAG5150220.1"/>
    </source>
</evidence>
<proteinExistence type="predicted"/>
<dbReference type="RefSeq" id="XP_043166131.1">
    <property type="nucleotide sequence ID" value="XM_043310196.1"/>
</dbReference>
<organism evidence="2 3">
    <name type="scientific">Alternaria atra</name>
    <dbReference type="NCBI Taxonomy" id="119953"/>
    <lineage>
        <taxon>Eukaryota</taxon>
        <taxon>Fungi</taxon>
        <taxon>Dikarya</taxon>
        <taxon>Ascomycota</taxon>
        <taxon>Pezizomycotina</taxon>
        <taxon>Dothideomycetes</taxon>
        <taxon>Pleosporomycetidae</taxon>
        <taxon>Pleosporales</taxon>
        <taxon>Pleosporineae</taxon>
        <taxon>Pleosporaceae</taxon>
        <taxon>Alternaria</taxon>
        <taxon>Alternaria sect. Ulocladioides</taxon>
    </lineage>
</organism>
<dbReference type="OrthoDB" id="3695680at2759"/>
<dbReference type="AlphaFoldDB" id="A0A8J2HXX9"/>
<evidence type="ECO:0000313" key="3">
    <source>
        <dbReference type="Proteomes" id="UP000676310"/>
    </source>
</evidence>
<protein>
    <submittedName>
        <fullName evidence="2">Uncharacterized protein</fullName>
    </submittedName>
</protein>
<evidence type="ECO:0000256" key="1">
    <source>
        <dbReference type="SAM" id="MobiDB-lite"/>
    </source>
</evidence>
<feature type="compositionally biased region" description="Basic and acidic residues" evidence="1">
    <location>
        <begin position="54"/>
        <end position="67"/>
    </location>
</feature>
<accession>A0A8J2HXX9</accession>
<sequence>MFPYDDANYWDSRSSPNPNKPFHRAKPRDSVERLDVEEYVDDGNNDDCTSSKNGYDHYHDESHEKYVPEQANAGHDDENAPGVAEGQHYYTDDEAASVEGSQYAYIQDTDPVYHDHDDASSEPEKETDDWEIPEPIGTVAAKEKQAMTDSRGKCDTQKEEERQLHGVEMHALDELRELIKTHELIHKKRAETNHHLPTNRVVTPAHNALVKEDVKEGMLIAESFKAIKDEKATTRAKLASRLDKAEQTCESECATFRKQIEGLYGIARLLSIQLDNAELDGDRYK</sequence>
<gene>
    <name evidence="2" type="ORF">ALTATR162_LOCUS2590</name>
</gene>
<dbReference type="Proteomes" id="UP000676310">
    <property type="component" value="Unassembled WGS sequence"/>
</dbReference>
<feature type="region of interest" description="Disordered" evidence="1">
    <location>
        <begin position="144"/>
        <end position="163"/>
    </location>
</feature>
<feature type="compositionally biased region" description="Basic and acidic residues" evidence="1">
    <location>
        <begin position="27"/>
        <end position="36"/>
    </location>
</feature>
<dbReference type="GeneID" id="67014052"/>
<dbReference type="EMBL" id="CAJRGZ010000015">
    <property type="protein sequence ID" value="CAG5150220.1"/>
    <property type="molecule type" value="Genomic_DNA"/>
</dbReference>
<reference evidence="2" key="1">
    <citation type="submission" date="2021-05" db="EMBL/GenBank/DDBJ databases">
        <authorList>
            <person name="Stam R."/>
        </authorList>
    </citation>
    <scope>NUCLEOTIDE SEQUENCE</scope>
    <source>
        <strain evidence="2">CS162</strain>
    </source>
</reference>
<feature type="region of interest" description="Disordered" evidence="1">
    <location>
        <begin position="1"/>
        <end position="99"/>
    </location>
</feature>
<comment type="caution">
    <text evidence="2">The sequence shown here is derived from an EMBL/GenBank/DDBJ whole genome shotgun (WGS) entry which is preliminary data.</text>
</comment>
<name>A0A8J2HXX9_9PLEO</name>
<keyword evidence="3" id="KW-1185">Reference proteome</keyword>